<keyword evidence="1" id="KW-0012">Acyltransferase</keyword>
<keyword evidence="2" id="KW-1185">Reference proteome</keyword>
<dbReference type="RefSeq" id="WP_011507038.1">
    <property type="nucleotide sequence ID" value="NC_007963.1"/>
</dbReference>
<dbReference type="GeneID" id="95334452"/>
<dbReference type="PRINTS" id="PR01210">
    <property type="entry name" value="GGTRANSPTASE"/>
</dbReference>
<dbReference type="EMBL" id="CP000285">
    <property type="protein sequence ID" value="ABE59092.1"/>
    <property type="molecule type" value="Genomic_DNA"/>
</dbReference>
<name>Q1QWR6_CHRI1</name>
<dbReference type="Gene3D" id="3.60.20.40">
    <property type="match status" value="1"/>
</dbReference>
<dbReference type="InterPro" id="IPR043138">
    <property type="entry name" value="GGT_lsub"/>
</dbReference>
<keyword evidence="1" id="KW-0808">Transferase</keyword>
<dbReference type="AlphaFoldDB" id="Q1QWR6"/>
<gene>
    <name evidence="1" type="ordered locus">Csal_1740</name>
</gene>
<organism evidence="1 2">
    <name type="scientific">Chromohalobacter israelensis (strain ATCC BAA-138 / DSM 3043 / CIP 106854 / NCIMB 13768 / 1H11)</name>
    <name type="common">Chromohalobacter salexigens</name>
    <dbReference type="NCBI Taxonomy" id="290398"/>
    <lineage>
        <taxon>Bacteria</taxon>
        <taxon>Pseudomonadati</taxon>
        <taxon>Pseudomonadota</taxon>
        <taxon>Gammaproteobacteria</taxon>
        <taxon>Oceanospirillales</taxon>
        <taxon>Halomonadaceae</taxon>
        <taxon>Chromohalobacter</taxon>
    </lineage>
</organism>
<dbReference type="InterPro" id="IPR052896">
    <property type="entry name" value="GGT-like_enzyme"/>
</dbReference>
<dbReference type="Gene3D" id="1.10.246.130">
    <property type="match status" value="1"/>
</dbReference>
<accession>Q1QWR6</accession>
<protein>
    <submittedName>
        <fullName evidence="1">Gamma-glutamyltransferase 2, Threonine peptidase, MEROPS family T03</fullName>
        <ecNumber evidence="1">2.3.2.2</ecNumber>
    </submittedName>
</protein>
<dbReference type="SUPFAM" id="SSF56235">
    <property type="entry name" value="N-terminal nucleophile aminohydrolases (Ntn hydrolases)"/>
    <property type="match status" value="1"/>
</dbReference>
<dbReference type="GO" id="GO:0103068">
    <property type="term" value="F:leukotriene C4 gamma-glutamyl transferase activity"/>
    <property type="evidence" value="ECO:0007669"/>
    <property type="project" value="UniProtKB-EC"/>
</dbReference>
<dbReference type="HOGENOM" id="CLU_014813_3_1_6"/>
<dbReference type="PANTHER" id="PTHR43881:SF1">
    <property type="entry name" value="GAMMA-GLUTAMYLTRANSPEPTIDASE (AFU_ORTHOLOGUE AFUA_4G13580)"/>
    <property type="match status" value="1"/>
</dbReference>
<dbReference type="InterPro" id="IPR043137">
    <property type="entry name" value="GGT_ssub_C"/>
</dbReference>
<reference evidence="1 2" key="1">
    <citation type="journal article" date="2011" name="Stand. Genomic Sci.">
        <title>Complete genome sequence of the halophilic and highly halotolerant Chromohalobacter salexigens type strain (1H11(T)).</title>
        <authorList>
            <person name="Copeland A."/>
            <person name="O'Connor K."/>
            <person name="Lucas S."/>
            <person name="Lapidus A."/>
            <person name="Berry K.W."/>
            <person name="Detter J.C."/>
            <person name="Del Rio T.G."/>
            <person name="Hammon N."/>
            <person name="Dalin E."/>
            <person name="Tice H."/>
            <person name="Pitluck S."/>
            <person name="Bruce D."/>
            <person name="Goodwin L."/>
            <person name="Han C."/>
            <person name="Tapia R."/>
            <person name="Saunders E."/>
            <person name="Schmutz J."/>
            <person name="Brettin T."/>
            <person name="Larimer F."/>
            <person name="Land M."/>
            <person name="Hauser L."/>
            <person name="Vargas C."/>
            <person name="Nieto J.J."/>
            <person name="Kyrpides N.C."/>
            <person name="Ivanova N."/>
            <person name="Goker M."/>
            <person name="Klenk H.P."/>
            <person name="Csonka L.N."/>
            <person name="Woyke T."/>
        </authorList>
    </citation>
    <scope>NUCLEOTIDE SEQUENCE [LARGE SCALE GENOMIC DNA]</scope>
    <source>
        <strain evidence="2">ATCC BAA-138 / DSM 3043 / CIP 106854 / NCIMB 13768 / 1H11</strain>
    </source>
</reference>
<dbReference type="PANTHER" id="PTHR43881">
    <property type="entry name" value="GAMMA-GLUTAMYLTRANSPEPTIDASE (AFU_ORTHOLOGUE AFUA_4G13580)"/>
    <property type="match status" value="1"/>
</dbReference>
<dbReference type="STRING" id="290398.Csal_1740"/>
<dbReference type="EC" id="2.3.2.2" evidence="1"/>
<dbReference type="KEGG" id="csa:Csal_1740"/>
<dbReference type="InterPro" id="IPR029055">
    <property type="entry name" value="Ntn_hydrolases_N"/>
</dbReference>
<proteinExistence type="predicted"/>
<dbReference type="Pfam" id="PF01019">
    <property type="entry name" value="G_glu_transpept"/>
    <property type="match status" value="1"/>
</dbReference>
<evidence type="ECO:0000313" key="2">
    <source>
        <dbReference type="Proteomes" id="UP000000239"/>
    </source>
</evidence>
<dbReference type="Proteomes" id="UP000000239">
    <property type="component" value="Chromosome"/>
</dbReference>
<dbReference type="OrthoDB" id="5297205at2"/>
<dbReference type="MEROPS" id="T03.025"/>
<evidence type="ECO:0000313" key="1">
    <source>
        <dbReference type="EMBL" id="ABE59092.1"/>
    </source>
</evidence>
<dbReference type="eggNOG" id="COG0405">
    <property type="taxonomic scope" value="Bacteria"/>
</dbReference>
<sequence length="539" mass="58161">MQFDPHYYPTASRRMTTYGRRGMVATSQSLAAQTGMDILKQGGNAVDAAIATAAALTVVEPTSNGLGSDAFALVWINDELHGLNASGRAPQGISREAVRARGFDAMPEHGWLPVTVPGAPGAWAELSARFGVLDFADLLAPAIALAEDGFPVSPVVQQLWAEAHATYAAYDDAVFTPWFETFSIDGRAPRVGELWHAPDHARTLRAIAETHAETFYRGDLAQRMDAHSRDHGGFLRAEDLAAYRPEWVTPVSAEYRGHDIWEIPPNGSGLIALMALNTLNGDAPLHQDTPHAHLDTLHRRIEALKLAYVDGLHYIGDADHMPVTAEAMLSPEYAARRRALIGDRARDPEPGEIPRGGTVYLATADAEGNMVSFIQSNFHGFGSGVVVPGTGISLQNRGESFSLEAGHVNALAPGKRPYHTIIPGFITHRGHAVGPFGVMGGYMQPQGHVQVVTGMLDEHLNPQAALDAPRWKWVAGRTVEVEPHFPDHLAQALQRRGHDIVKCHDSLSFGRGQVILRDPDSGVLSGGTEPRADGAVLAW</sequence>